<evidence type="ECO:0000313" key="3">
    <source>
        <dbReference type="EMBL" id="CAL4793431.1"/>
    </source>
</evidence>
<feature type="region of interest" description="Disordered" evidence="1">
    <location>
        <begin position="247"/>
        <end position="266"/>
    </location>
</feature>
<organism evidence="2">
    <name type="scientific">Cladocopium goreaui</name>
    <dbReference type="NCBI Taxonomy" id="2562237"/>
    <lineage>
        <taxon>Eukaryota</taxon>
        <taxon>Sar</taxon>
        <taxon>Alveolata</taxon>
        <taxon>Dinophyceae</taxon>
        <taxon>Suessiales</taxon>
        <taxon>Symbiodiniaceae</taxon>
        <taxon>Cladocopium</taxon>
    </lineage>
</organism>
<accession>A0A9P1GDA3</accession>
<evidence type="ECO:0000313" key="2">
    <source>
        <dbReference type="EMBL" id="CAI4006119.1"/>
    </source>
</evidence>
<dbReference type="EMBL" id="CAMXCT030003768">
    <property type="protein sequence ID" value="CAL4793431.1"/>
    <property type="molecule type" value="Genomic_DNA"/>
</dbReference>
<evidence type="ECO:0000313" key="4">
    <source>
        <dbReference type="Proteomes" id="UP001152797"/>
    </source>
</evidence>
<name>A0A9P1GDA3_9DINO</name>
<feature type="region of interest" description="Disordered" evidence="1">
    <location>
        <begin position="362"/>
        <end position="416"/>
    </location>
</feature>
<dbReference type="Proteomes" id="UP001152797">
    <property type="component" value="Unassembled WGS sequence"/>
</dbReference>
<sequence>MAAAENGTAQRSAMQDYKSCCLFFSQSLWDTLLAEPAPSALQRVDAVVGHLVGTLGLRHPSEPTVAVITAVCAAGAEQSVMQLQSLFVTVKSVLRTATARARLKSTPLPGNVYIEVLPNNVDELPVAARQAAAPHGFAPIPASMDHQEILRLARSIPLRSTNRQAQLQRQMDQHGQFLGGGQQGSVAAFQMMHTAQMAQAAMAMATAIAGQSARPSAGELTNLQILGAPKNGPTAPSGGLNALLERSQSAAQGVEETATAMGESASSARPLLALTDAQPSAVMPAALPAQTSSDQSVCQPPEAVSEVQQTPAMPAATPPLALTDAPATPSPEAAGGGTVPNLVEAAMVRLAQSYYDKELPTALPDGKGGMKRPAAAKGRPRKRPAVSATGAASVEPSSSAAAPVGGAMMRPASAQPMKKPAKAECAASCKRPASKSSGATLKTIPLVTQQQRMKWRPHGCPTCRNKPGLHSGAYYSIHRFAEAMEAKHVVASTDTDGSVHLVCGEKAASFPSPILQKLYAVPEDSDEKAGMKRKMDEDDGGDAKAAASQETDLLTLQPWRRQALTAARELIQAFDERSDINMEDCPVYEELQAMEEKATADKDMDMVYAGDVLHAAQMFLYICDTDF</sequence>
<dbReference type="EMBL" id="CAMXCT010003768">
    <property type="protein sequence ID" value="CAI4006119.1"/>
    <property type="molecule type" value="Genomic_DNA"/>
</dbReference>
<proteinExistence type="predicted"/>
<feature type="compositionally biased region" description="Low complexity" evidence="1">
    <location>
        <begin position="390"/>
        <end position="407"/>
    </location>
</feature>
<reference evidence="2" key="1">
    <citation type="submission" date="2022-10" db="EMBL/GenBank/DDBJ databases">
        <authorList>
            <person name="Chen Y."/>
            <person name="Dougan E. K."/>
            <person name="Chan C."/>
            <person name="Rhodes N."/>
            <person name="Thang M."/>
        </authorList>
    </citation>
    <scope>NUCLEOTIDE SEQUENCE</scope>
</reference>
<protein>
    <submittedName>
        <fullName evidence="2">Uncharacterized protein</fullName>
    </submittedName>
</protein>
<evidence type="ECO:0000256" key="1">
    <source>
        <dbReference type="SAM" id="MobiDB-lite"/>
    </source>
</evidence>
<reference evidence="3 4" key="2">
    <citation type="submission" date="2024-05" db="EMBL/GenBank/DDBJ databases">
        <authorList>
            <person name="Chen Y."/>
            <person name="Shah S."/>
            <person name="Dougan E. K."/>
            <person name="Thang M."/>
            <person name="Chan C."/>
        </authorList>
    </citation>
    <scope>NUCLEOTIDE SEQUENCE [LARGE SCALE GENOMIC DNA]</scope>
</reference>
<dbReference type="EMBL" id="CAMXCT020003768">
    <property type="protein sequence ID" value="CAL1159494.1"/>
    <property type="molecule type" value="Genomic_DNA"/>
</dbReference>
<feature type="compositionally biased region" description="Basic and acidic residues" evidence="1">
    <location>
        <begin position="527"/>
        <end position="536"/>
    </location>
</feature>
<keyword evidence="4" id="KW-1185">Reference proteome</keyword>
<gene>
    <name evidence="2" type="ORF">C1SCF055_LOCUS31785</name>
</gene>
<feature type="region of interest" description="Disordered" evidence="1">
    <location>
        <begin position="525"/>
        <end position="550"/>
    </location>
</feature>
<feature type="compositionally biased region" description="Polar residues" evidence="1">
    <location>
        <begin position="289"/>
        <end position="298"/>
    </location>
</feature>
<dbReference type="AlphaFoldDB" id="A0A9P1GDA3"/>
<feature type="region of interest" description="Disordered" evidence="1">
    <location>
        <begin position="287"/>
        <end position="318"/>
    </location>
</feature>
<comment type="caution">
    <text evidence="2">The sequence shown here is derived from an EMBL/GenBank/DDBJ whole genome shotgun (WGS) entry which is preliminary data.</text>
</comment>